<dbReference type="PANTHER" id="PTHR10682">
    <property type="entry name" value="POLY A POLYMERASE"/>
    <property type="match status" value="1"/>
</dbReference>
<dbReference type="PANTHER" id="PTHR10682:SF22">
    <property type="entry name" value="POLYNUCLEOTIDE ADENYLYLTRANSFERASE"/>
    <property type="match status" value="1"/>
</dbReference>
<dbReference type="EC" id="2.7.7.19" evidence="5"/>
<keyword evidence="7" id="KW-0808">Transferase</keyword>
<comment type="cofactor">
    <cofactor evidence="2">
        <name>Mg(2+)</name>
        <dbReference type="ChEBI" id="CHEBI:18420"/>
    </cofactor>
</comment>
<evidence type="ECO:0000256" key="11">
    <source>
        <dbReference type="ARBA" id="ARBA00022842"/>
    </source>
</evidence>
<accession>A0AA41SCR1</accession>
<evidence type="ECO:0000256" key="2">
    <source>
        <dbReference type="ARBA" id="ARBA00001946"/>
    </source>
</evidence>
<keyword evidence="12" id="KW-0539">Nucleus</keyword>
<evidence type="ECO:0000256" key="1">
    <source>
        <dbReference type="ARBA" id="ARBA00001936"/>
    </source>
</evidence>
<dbReference type="GO" id="GO:1990817">
    <property type="term" value="F:poly(A) RNA polymerase activity"/>
    <property type="evidence" value="ECO:0007669"/>
    <property type="project" value="UniProtKB-EC"/>
</dbReference>
<evidence type="ECO:0000313" key="16">
    <source>
        <dbReference type="Proteomes" id="UP001177140"/>
    </source>
</evidence>
<dbReference type="GO" id="GO:0006397">
    <property type="term" value="P:mRNA processing"/>
    <property type="evidence" value="ECO:0007669"/>
    <property type="project" value="UniProtKB-KW"/>
</dbReference>
<evidence type="ECO:0000256" key="6">
    <source>
        <dbReference type="ARBA" id="ARBA00022664"/>
    </source>
</evidence>
<comment type="caution">
    <text evidence="15">The sequence shown here is derived from an EMBL/GenBank/DDBJ whole genome shotgun (WGS) entry which is preliminary data.</text>
</comment>
<evidence type="ECO:0000256" key="9">
    <source>
        <dbReference type="ARBA" id="ARBA00022741"/>
    </source>
</evidence>
<dbReference type="AlphaFoldDB" id="A0AA41SCR1"/>
<evidence type="ECO:0000313" key="15">
    <source>
        <dbReference type="EMBL" id="MCL7036997.1"/>
    </source>
</evidence>
<evidence type="ECO:0000256" key="4">
    <source>
        <dbReference type="ARBA" id="ARBA00010912"/>
    </source>
</evidence>
<dbReference type="Gene3D" id="3.30.460.10">
    <property type="entry name" value="Beta Polymerase, domain 2"/>
    <property type="match status" value="1"/>
</dbReference>
<evidence type="ECO:0000259" key="13">
    <source>
        <dbReference type="Pfam" id="PF04928"/>
    </source>
</evidence>
<keyword evidence="8" id="KW-0479">Metal-binding</keyword>
<evidence type="ECO:0000256" key="12">
    <source>
        <dbReference type="ARBA" id="ARBA00023242"/>
    </source>
</evidence>
<organism evidence="15 16">
    <name type="scientific">Papaver nudicaule</name>
    <name type="common">Iceland poppy</name>
    <dbReference type="NCBI Taxonomy" id="74823"/>
    <lineage>
        <taxon>Eukaryota</taxon>
        <taxon>Viridiplantae</taxon>
        <taxon>Streptophyta</taxon>
        <taxon>Embryophyta</taxon>
        <taxon>Tracheophyta</taxon>
        <taxon>Spermatophyta</taxon>
        <taxon>Magnoliopsida</taxon>
        <taxon>Ranunculales</taxon>
        <taxon>Papaveraceae</taxon>
        <taxon>Papaveroideae</taxon>
        <taxon>Papaver</taxon>
    </lineage>
</organism>
<keyword evidence="11" id="KW-0460">Magnesium</keyword>
<dbReference type="GO" id="GO:0046872">
    <property type="term" value="F:metal ion binding"/>
    <property type="evidence" value="ECO:0007669"/>
    <property type="project" value="UniProtKB-KW"/>
</dbReference>
<dbReference type="InterPro" id="IPR043519">
    <property type="entry name" value="NT_sf"/>
</dbReference>
<keyword evidence="16" id="KW-1185">Reference proteome</keyword>
<dbReference type="Proteomes" id="UP001177140">
    <property type="component" value="Unassembled WGS sequence"/>
</dbReference>
<dbReference type="SUPFAM" id="SSF81631">
    <property type="entry name" value="PAP/OAS1 substrate-binding domain"/>
    <property type="match status" value="1"/>
</dbReference>
<dbReference type="EMBL" id="JAJJMA010174241">
    <property type="protein sequence ID" value="MCL7036997.1"/>
    <property type="molecule type" value="Genomic_DNA"/>
</dbReference>
<keyword evidence="6" id="KW-0507">mRNA processing</keyword>
<dbReference type="SUPFAM" id="SSF81301">
    <property type="entry name" value="Nucleotidyltransferase"/>
    <property type="match status" value="1"/>
</dbReference>
<proteinExistence type="inferred from homology"/>
<dbReference type="GO" id="GO:0005524">
    <property type="term" value="F:ATP binding"/>
    <property type="evidence" value="ECO:0007669"/>
    <property type="project" value="UniProtKB-KW"/>
</dbReference>
<evidence type="ECO:0000256" key="5">
    <source>
        <dbReference type="ARBA" id="ARBA00012388"/>
    </source>
</evidence>
<dbReference type="InterPro" id="IPR048840">
    <property type="entry name" value="PolA_pol_NTPase"/>
</dbReference>
<reference evidence="15" key="1">
    <citation type="submission" date="2022-03" db="EMBL/GenBank/DDBJ databases">
        <title>A functionally conserved STORR gene fusion in Papaver species that diverged 16.8 million years ago.</title>
        <authorList>
            <person name="Catania T."/>
        </authorList>
    </citation>
    <scope>NUCLEOTIDE SEQUENCE</scope>
    <source>
        <strain evidence="15">S-191538</strain>
    </source>
</reference>
<comment type="cofactor">
    <cofactor evidence="1">
        <name>Mn(2+)</name>
        <dbReference type="ChEBI" id="CHEBI:29035"/>
    </cofactor>
</comment>
<keyword evidence="9" id="KW-0547">Nucleotide-binding</keyword>
<name>A0AA41SCR1_PAPNU</name>
<comment type="subcellular location">
    <subcellularLocation>
        <location evidence="3">Nucleus</location>
    </subcellularLocation>
</comment>
<dbReference type="InterPro" id="IPR007012">
    <property type="entry name" value="PolA_pol_cen_dom"/>
</dbReference>
<dbReference type="Pfam" id="PF20750">
    <property type="entry name" value="PAP_NTPase"/>
    <property type="match status" value="1"/>
</dbReference>
<dbReference type="Pfam" id="PF04928">
    <property type="entry name" value="PAP_central"/>
    <property type="match status" value="1"/>
</dbReference>
<dbReference type="GO" id="GO:0005634">
    <property type="term" value="C:nucleus"/>
    <property type="evidence" value="ECO:0007669"/>
    <property type="project" value="UniProtKB-SubCell"/>
</dbReference>
<evidence type="ECO:0000256" key="8">
    <source>
        <dbReference type="ARBA" id="ARBA00022723"/>
    </source>
</evidence>
<comment type="similarity">
    <text evidence="4">Belongs to the poly(A) polymerase family.</text>
</comment>
<evidence type="ECO:0000256" key="10">
    <source>
        <dbReference type="ARBA" id="ARBA00022840"/>
    </source>
</evidence>
<evidence type="ECO:0000256" key="3">
    <source>
        <dbReference type="ARBA" id="ARBA00004123"/>
    </source>
</evidence>
<sequence>MEEVTELQPIPDAHVPVMKFKYFGISIDLLYASVSLLVVPEVNLDICDLSVLYNVDEQTVGSLNGCRVADQILRLVPNVEVVGWVTGFLGGVNWALLVARVCQFYPNAVPSMLVSRFFRVYT</sequence>
<keyword evidence="10" id="KW-0067">ATP-binding</keyword>
<dbReference type="Gene3D" id="1.10.1410.10">
    <property type="match status" value="2"/>
</dbReference>
<gene>
    <name evidence="15" type="ORF">MKW94_002170</name>
</gene>
<evidence type="ECO:0000259" key="14">
    <source>
        <dbReference type="Pfam" id="PF20750"/>
    </source>
</evidence>
<evidence type="ECO:0000256" key="7">
    <source>
        <dbReference type="ARBA" id="ARBA00022679"/>
    </source>
</evidence>
<protein>
    <recommendedName>
        <fullName evidence="5">polynucleotide adenylyltransferase</fullName>
        <ecNumber evidence="5">2.7.7.19</ecNumber>
    </recommendedName>
</protein>
<feature type="domain" description="Poly(A) polymerase nucleotidyltransferase" evidence="14">
    <location>
        <begin position="2"/>
        <end position="76"/>
    </location>
</feature>
<feature type="domain" description="Poly(A) polymerase central" evidence="13">
    <location>
        <begin position="80"/>
        <end position="122"/>
    </location>
</feature>